<dbReference type="PROSITE" id="PS51257">
    <property type="entry name" value="PROKAR_LIPOPROTEIN"/>
    <property type="match status" value="1"/>
</dbReference>
<evidence type="ECO:0000313" key="3">
    <source>
        <dbReference type="EMBL" id="WPU95226.1"/>
    </source>
</evidence>
<sequence>MKKNFIYTLLTVAVLMSGLSGCLKDNSQPDFTKNKPIIELPIGSSSGNAAANSISASFTVSNTPADYLVWVNYAAPDANSKDVTVTLSVDTAAVTQFNKVNGKNYTLLPTVGYTLPSNKITIPAGQRKIQFPVKINTAALDPTKTYAFPLTIADGGGFTISANFAKLITIITLKNKWDGVYTVTGTMTDVVNSAITGQYPHDMQLITQGPNVVAVYDPSQNTYGHGILNAGAGSYYGSFSPKFPIDPATNKITDMINYYGRPSTNGRDAILDASGVNTFIMSPDGSTPVSFKVKYIMTENGSNRTFFEETWTYKSAR</sequence>
<feature type="chain" id="PRO_5046409422" evidence="1">
    <location>
        <begin position="25"/>
        <end position="317"/>
    </location>
</feature>
<reference evidence="3 4" key="1">
    <citation type="submission" date="2023-11" db="EMBL/GenBank/DDBJ databases">
        <title>Analysis of the Genomes of Mucilaginibacter gossypii cycad 4 and M. sabulilitoris SNA2: microbes with the potential for plant growth promotion.</title>
        <authorList>
            <person name="Hirsch A.M."/>
            <person name="Humm E."/>
            <person name="Rubbi M."/>
            <person name="Del Vecchio G."/>
            <person name="Ha S.M."/>
            <person name="Pellegrini M."/>
            <person name="Gunsalus R.P."/>
        </authorList>
    </citation>
    <scope>NUCLEOTIDE SEQUENCE [LARGE SCALE GENOMIC DNA]</scope>
    <source>
        <strain evidence="3 4">SNA2</strain>
    </source>
</reference>
<keyword evidence="1" id="KW-0732">Signal</keyword>
<organism evidence="3 4">
    <name type="scientific">Mucilaginibacter sabulilitoris</name>
    <dbReference type="NCBI Taxonomy" id="1173583"/>
    <lineage>
        <taxon>Bacteria</taxon>
        <taxon>Pseudomonadati</taxon>
        <taxon>Bacteroidota</taxon>
        <taxon>Sphingobacteriia</taxon>
        <taxon>Sphingobacteriales</taxon>
        <taxon>Sphingobacteriaceae</taxon>
        <taxon>Mucilaginibacter</taxon>
    </lineage>
</organism>
<dbReference type="Gene3D" id="2.60.40.1740">
    <property type="entry name" value="hypothetical protein (bacova_03559)"/>
    <property type="match status" value="1"/>
</dbReference>
<dbReference type="EMBL" id="CP139558">
    <property type="protein sequence ID" value="WPU95226.1"/>
    <property type="molecule type" value="Genomic_DNA"/>
</dbReference>
<dbReference type="Pfam" id="PF08522">
    <property type="entry name" value="BT_3987-like_N"/>
    <property type="match status" value="1"/>
</dbReference>
<keyword evidence="4" id="KW-1185">Reference proteome</keyword>
<gene>
    <name evidence="3" type="ORF">SNE25_06785</name>
</gene>
<dbReference type="Proteomes" id="UP001324380">
    <property type="component" value="Chromosome"/>
</dbReference>
<dbReference type="RefSeq" id="WP_321564338.1">
    <property type="nucleotide sequence ID" value="NZ_CP139558.1"/>
</dbReference>
<feature type="domain" description="BT-3987-like N-terminal" evidence="2">
    <location>
        <begin position="52"/>
        <end position="155"/>
    </location>
</feature>
<dbReference type="InterPro" id="IPR013728">
    <property type="entry name" value="BT_3987-like_N"/>
</dbReference>
<proteinExistence type="predicted"/>
<evidence type="ECO:0000259" key="2">
    <source>
        <dbReference type="Pfam" id="PF08522"/>
    </source>
</evidence>
<evidence type="ECO:0000256" key="1">
    <source>
        <dbReference type="SAM" id="SignalP"/>
    </source>
</evidence>
<evidence type="ECO:0000313" key="4">
    <source>
        <dbReference type="Proteomes" id="UP001324380"/>
    </source>
</evidence>
<name>A0ABZ0TR39_9SPHI</name>
<protein>
    <submittedName>
        <fullName evidence="3">DUF1735 domain-containing protein</fullName>
    </submittedName>
</protein>
<feature type="signal peptide" evidence="1">
    <location>
        <begin position="1"/>
        <end position="24"/>
    </location>
</feature>
<accession>A0ABZ0TR39</accession>